<proteinExistence type="inferred from homology"/>
<evidence type="ECO:0000256" key="7">
    <source>
        <dbReference type="ARBA" id="ARBA00023014"/>
    </source>
</evidence>
<comment type="function">
    <text evidence="8">Binds and transfers iron-sulfur (Fe-S) clusters to target apoproteins. Can hydrolyze ATP.</text>
</comment>
<dbReference type="InterPro" id="IPR002744">
    <property type="entry name" value="MIP18-like"/>
</dbReference>
<keyword evidence="7 8" id="KW-0411">Iron-sulfur</keyword>
<dbReference type="HAMAP" id="MF_02040">
    <property type="entry name" value="Mrp_NBP35"/>
    <property type="match status" value="1"/>
</dbReference>
<organism evidence="10">
    <name type="scientific">uncultured marine bacterium HF10_19P19</name>
    <dbReference type="NCBI Taxonomy" id="413067"/>
    <lineage>
        <taxon>Bacteria</taxon>
        <taxon>environmental samples</taxon>
    </lineage>
</organism>
<comment type="similarity">
    <text evidence="1">In the N-terminal section; belongs to the MIP18 family.</text>
</comment>
<dbReference type="InterPro" id="IPR019591">
    <property type="entry name" value="Mrp/NBP35_ATP-bd"/>
</dbReference>
<sequence>MQAVTEEQILAALSAVQDPSQNKDIVALGLVQAIQIKDSNISFMLVVPPHRGPAMEPIRKRAEQVALSIEGVTSATVLVTAHESRADGLSASSSSGGAADRQVKEKILESKVRRFIAVASGKGGVGKSTTAVNLAIALKLEGLRVGLLDADVYGPSQPRMLGVSGKPPAVGGDMVAPLENYGIKLMSMGLLVPDDTAMIWRGPMVQSALTQMLNSVAWGELDVIVIDLPPGTGDIQISLAQQVNLAGAVIVSTPQDIALLDVVKALTMFEKAKVPILGMIQNMAVWHCPDCGRVDHIFGEGGAAEEASRRGIDLIGDIPLSLAVRQGSDSGLPVILSEPHSAHAAAYKQIAASLIERADLRSEKTS</sequence>
<dbReference type="GO" id="GO:0016226">
    <property type="term" value="P:iron-sulfur cluster assembly"/>
    <property type="evidence" value="ECO:0007669"/>
    <property type="project" value="InterPro"/>
</dbReference>
<keyword evidence="4 8" id="KW-0547">Nucleotide-binding</keyword>
<dbReference type="InterPro" id="IPR027417">
    <property type="entry name" value="P-loop_NTPase"/>
</dbReference>
<dbReference type="Pfam" id="PF10609">
    <property type="entry name" value="ParA"/>
    <property type="match status" value="1"/>
</dbReference>
<accession>A4GIF2</accession>
<dbReference type="Gene3D" id="3.30.300.130">
    <property type="entry name" value="Fe-S cluster assembly (FSCA)"/>
    <property type="match status" value="1"/>
</dbReference>
<evidence type="ECO:0000256" key="6">
    <source>
        <dbReference type="ARBA" id="ARBA00023004"/>
    </source>
</evidence>
<dbReference type="GO" id="GO:0005524">
    <property type="term" value="F:ATP binding"/>
    <property type="evidence" value="ECO:0007669"/>
    <property type="project" value="UniProtKB-UniRule"/>
</dbReference>
<evidence type="ECO:0000256" key="5">
    <source>
        <dbReference type="ARBA" id="ARBA00022840"/>
    </source>
</evidence>
<dbReference type="GO" id="GO:0016887">
    <property type="term" value="F:ATP hydrolysis activity"/>
    <property type="evidence" value="ECO:0007669"/>
    <property type="project" value="UniProtKB-UniRule"/>
</dbReference>
<keyword evidence="3 8" id="KW-0479">Metal-binding</keyword>
<dbReference type="CDD" id="cd02037">
    <property type="entry name" value="Mrp_NBP35"/>
    <property type="match status" value="1"/>
</dbReference>
<dbReference type="Pfam" id="PF01883">
    <property type="entry name" value="FeS_assembly_P"/>
    <property type="match status" value="1"/>
</dbReference>
<reference evidence="10" key="1">
    <citation type="journal article" date="2007" name="Environ. Microbiol.">
        <title>Proteorhodopsin photosystem gene clusters exhibit co-evolutionary trends and shared ancestry among diverse marine microbial phyla.</title>
        <authorList>
            <person name="McCarren J."/>
            <person name="Delong E.F."/>
        </authorList>
    </citation>
    <scope>NUCLEOTIDE SEQUENCE</scope>
</reference>
<dbReference type="EMBL" id="EF100190">
    <property type="protein sequence ID" value="ABL60962.1"/>
    <property type="molecule type" value="Genomic_DNA"/>
</dbReference>
<comment type="similarity">
    <text evidence="2">In the C-terminal section; belongs to the Mrp/NBP35 ATP-binding proteins family.</text>
</comment>
<protein>
    <recommendedName>
        <fullName evidence="8">Iron-sulfur cluster carrier protein</fullName>
    </recommendedName>
</protein>
<evidence type="ECO:0000313" key="10">
    <source>
        <dbReference type="EMBL" id="ABL60962.1"/>
    </source>
</evidence>
<dbReference type="SUPFAM" id="SSF52540">
    <property type="entry name" value="P-loop containing nucleoside triphosphate hydrolases"/>
    <property type="match status" value="1"/>
</dbReference>
<evidence type="ECO:0000256" key="8">
    <source>
        <dbReference type="HAMAP-Rule" id="MF_02040"/>
    </source>
</evidence>
<evidence type="ECO:0000256" key="4">
    <source>
        <dbReference type="ARBA" id="ARBA00022741"/>
    </source>
</evidence>
<feature type="domain" description="MIP18 family-like" evidence="9">
    <location>
        <begin position="6"/>
        <end position="77"/>
    </location>
</feature>
<evidence type="ECO:0000256" key="3">
    <source>
        <dbReference type="ARBA" id="ARBA00022723"/>
    </source>
</evidence>
<dbReference type="GO" id="GO:0051539">
    <property type="term" value="F:4 iron, 4 sulfur cluster binding"/>
    <property type="evidence" value="ECO:0007669"/>
    <property type="project" value="TreeGrafter"/>
</dbReference>
<dbReference type="GO" id="GO:0046872">
    <property type="term" value="F:metal ion binding"/>
    <property type="evidence" value="ECO:0007669"/>
    <property type="project" value="UniProtKB-KW"/>
</dbReference>
<evidence type="ECO:0000256" key="1">
    <source>
        <dbReference type="ARBA" id="ARBA00007352"/>
    </source>
</evidence>
<feature type="binding site" evidence="8">
    <location>
        <begin position="121"/>
        <end position="128"/>
    </location>
    <ligand>
        <name>ATP</name>
        <dbReference type="ChEBI" id="CHEBI:30616"/>
    </ligand>
</feature>
<dbReference type="InterPro" id="IPR034904">
    <property type="entry name" value="FSCA_dom_sf"/>
</dbReference>
<keyword evidence="8" id="KW-0378">Hydrolase</keyword>
<dbReference type="InterPro" id="IPR033756">
    <property type="entry name" value="YlxH/NBP35"/>
</dbReference>
<keyword evidence="6 8" id="KW-0408">Iron</keyword>
<dbReference type="PROSITE" id="PS01215">
    <property type="entry name" value="MRP"/>
    <property type="match status" value="1"/>
</dbReference>
<reference evidence="10" key="2">
    <citation type="journal article" date="2007" name="Proc. Natl. Acad. Sci. U.S.A.">
        <title>Proteorhodopsin photosystem gene expression enables photophosphorylation in a heterologous host.</title>
        <authorList>
            <person name="Martinez A."/>
            <person name="Bradley A.S."/>
            <person name="Waldbauer J.R."/>
            <person name="Summons R.E."/>
            <person name="Delong E.F."/>
        </authorList>
    </citation>
    <scope>NUCLEOTIDE SEQUENCE</scope>
</reference>
<keyword evidence="5 8" id="KW-0067">ATP-binding</keyword>
<dbReference type="Gene3D" id="3.40.50.300">
    <property type="entry name" value="P-loop containing nucleotide triphosphate hydrolases"/>
    <property type="match status" value="1"/>
</dbReference>
<evidence type="ECO:0000256" key="2">
    <source>
        <dbReference type="ARBA" id="ARBA00008205"/>
    </source>
</evidence>
<dbReference type="GO" id="GO:0140663">
    <property type="term" value="F:ATP-dependent FeS chaperone activity"/>
    <property type="evidence" value="ECO:0007669"/>
    <property type="project" value="InterPro"/>
</dbReference>
<gene>
    <name evidence="10" type="ORF">ALOHA_HF1019P19.25</name>
</gene>
<dbReference type="PANTHER" id="PTHR42961">
    <property type="entry name" value="IRON-SULFUR PROTEIN NUBPL"/>
    <property type="match status" value="1"/>
</dbReference>
<comment type="similarity">
    <text evidence="8">Belongs to the Mrp/NBP35 ATP-binding proteins family.</text>
</comment>
<evidence type="ECO:0000259" key="9">
    <source>
        <dbReference type="Pfam" id="PF01883"/>
    </source>
</evidence>
<name>A4GIF2_9BACT</name>
<dbReference type="AlphaFoldDB" id="A4GIF2"/>
<dbReference type="FunFam" id="3.40.50.300:FF:001278">
    <property type="entry name" value="Iron-sulfur cluster carrier protein"/>
    <property type="match status" value="1"/>
</dbReference>
<dbReference type="InterPro" id="IPR044304">
    <property type="entry name" value="NUBPL-like"/>
</dbReference>
<dbReference type="PANTHER" id="PTHR42961:SF2">
    <property type="entry name" value="IRON-SULFUR PROTEIN NUBPL"/>
    <property type="match status" value="1"/>
</dbReference>
<dbReference type="InterPro" id="IPR000808">
    <property type="entry name" value="Mrp-like_CS"/>
</dbReference>
<comment type="subunit">
    <text evidence="8">Homodimer.</text>
</comment>
<dbReference type="SUPFAM" id="SSF117916">
    <property type="entry name" value="Fe-S cluster assembly (FSCA) domain-like"/>
    <property type="match status" value="1"/>
</dbReference>